<evidence type="ECO:0000256" key="1">
    <source>
        <dbReference type="SAM" id="Phobius"/>
    </source>
</evidence>
<reference evidence="2" key="1">
    <citation type="submission" date="2023-06" db="EMBL/GenBank/DDBJ databases">
        <title>Genomic of Agaribacillus aureum.</title>
        <authorList>
            <person name="Wang G."/>
        </authorList>
    </citation>
    <scope>NUCLEOTIDE SEQUENCE</scope>
    <source>
        <strain evidence="2">BMA12</strain>
    </source>
</reference>
<evidence type="ECO:0000313" key="2">
    <source>
        <dbReference type="EMBL" id="MDN5211302.1"/>
    </source>
</evidence>
<accession>A0ABT8L0P8</accession>
<sequence>MKHWPREPIKDSLKTRKQLTNKSEKNFEEELHRFEITGLKKKIKKLKQRNLEKFKERAAYKKQVLQKQITLVLLIFTLIWFFMLIMIGFN</sequence>
<comment type="caution">
    <text evidence="2">The sequence shown here is derived from an EMBL/GenBank/DDBJ whole genome shotgun (WGS) entry which is preliminary data.</text>
</comment>
<dbReference type="EMBL" id="JAUJEB010000001">
    <property type="protein sequence ID" value="MDN5211302.1"/>
    <property type="molecule type" value="Genomic_DNA"/>
</dbReference>
<keyword evidence="1" id="KW-1133">Transmembrane helix</keyword>
<keyword evidence="1" id="KW-0812">Transmembrane</keyword>
<protein>
    <submittedName>
        <fullName evidence="2">Uncharacterized protein</fullName>
    </submittedName>
</protein>
<dbReference type="Proteomes" id="UP001172083">
    <property type="component" value="Unassembled WGS sequence"/>
</dbReference>
<keyword evidence="3" id="KW-1185">Reference proteome</keyword>
<feature type="transmembrane region" description="Helical" evidence="1">
    <location>
        <begin position="69"/>
        <end position="89"/>
    </location>
</feature>
<name>A0ABT8L0P8_9BACT</name>
<dbReference type="RefSeq" id="WP_346756637.1">
    <property type="nucleotide sequence ID" value="NZ_JAUJEB010000001.1"/>
</dbReference>
<proteinExistence type="predicted"/>
<gene>
    <name evidence="2" type="ORF">QQ020_04545</name>
</gene>
<keyword evidence="1" id="KW-0472">Membrane</keyword>
<evidence type="ECO:0000313" key="3">
    <source>
        <dbReference type="Proteomes" id="UP001172083"/>
    </source>
</evidence>
<organism evidence="2 3">
    <name type="scientific">Agaribacillus aureus</name>
    <dbReference type="NCBI Taxonomy" id="3051825"/>
    <lineage>
        <taxon>Bacteria</taxon>
        <taxon>Pseudomonadati</taxon>
        <taxon>Bacteroidota</taxon>
        <taxon>Cytophagia</taxon>
        <taxon>Cytophagales</taxon>
        <taxon>Splendidivirgaceae</taxon>
        <taxon>Agaribacillus</taxon>
    </lineage>
</organism>